<sequence length="115" mass="13761">MNRGIHYILTIVSFLLTFCIYSQENIEEWKVEDLKFSSSITNKKEEEKKSSIFKFEPDYLSAIKKEKVAQVRNREIVDTLSISEKKKKRLLKKVFKKNFSEELSRMVDIKFEDEE</sequence>
<comment type="caution">
    <text evidence="1">The sequence shown here is derived from an EMBL/GenBank/DDBJ whole genome shotgun (WGS) entry which is preliminary data.</text>
</comment>
<keyword evidence="2" id="KW-1185">Reference proteome</keyword>
<protein>
    <submittedName>
        <fullName evidence="1">Uncharacterized protein</fullName>
    </submittedName>
</protein>
<evidence type="ECO:0000313" key="2">
    <source>
        <dbReference type="Proteomes" id="UP000269412"/>
    </source>
</evidence>
<gene>
    <name evidence="1" type="ORF">CLV91_1863</name>
</gene>
<evidence type="ECO:0000313" key="1">
    <source>
        <dbReference type="EMBL" id="RKR13148.1"/>
    </source>
</evidence>
<proteinExistence type="predicted"/>
<name>A0A495E8A5_9FLAO</name>
<dbReference type="AlphaFoldDB" id="A0A495E8A5"/>
<dbReference type="RefSeq" id="WP_121066766.1">
    <property type="nucleotide sequence ID" value="NZ_RBIQ01000008.1"/>
</dbReference>
<reference evidence="1 2" key="1">
    <citation type="submission" date="2018-10" db="EMBL/GenBank/DDBJ databases">
        <title>Genomic Encyclopedia of Archaeal and Bacterial Type Strains, Phase II (KMG-II): from individual species to whole genera.</title>
        <authorList>
            <person name="Goeker M."/>
        </authorList>
    </citation>
    <scope>NUCLEOTIDE SEQUENCE [LARGE SCALE GENOMIC DNA]</scope>
    <source>
        <strain evidence="1 2">DSM 25230</strain>
    </source>
</reference>
<organism evidence="1 2">
    <name type="scientific">Maribacter vaceletii</name>
    <dbReference type="NCBI Taxonomy" id="1206816"/>
    <lineage>
        <taxon>Bacteria</taxon>
        <taxon>Pseudomonadati</taxon>
        <taxon>Bacteroidota</taxon>
        <taxon>Flavobacteriia</taxon>
        <taxon>Flavobacteriales</taxon>
        <taxon>Flavobacteriaceae</taxon>
        <taxon>Maribacter</taxon>
    </lineage>
</organism>
<dbReference type="EMBL" id="RBIQ01000008">
    <property type="protein sequence ID" value="RKR13148.1"/>
    <property type="molecule type" value="Genomic_DNA"/>
</dbReference>
<dbReference type="Proteomes" id="UP000269412">
    <property type="component" value="Unassembled WGS sequence"/>
</dbReference>
<accession>A0A495E8A5</accession>